<feature type="region of interest" description="Disordered" evidence="1">
    <location>
        <begin position="130"/>
        <end position="160"/>
    </location>
</feature>
<evidence type="ECO:0000256" key="1">
    <source>
        <dbReference type="SAM" id="MobiDB-lite"/>
    </source>
</evidence>
<gene>
    <name evidence="2" type="ORF">CPEL01642_LOCUS18180</name>
</gene>
<proteinExistence type="predicted"/>
<dbReference type="AlphaFoldDB" id="A0A7S0LJY6"/>
<dbReference type="EMBL" id="HBEY01038228">
    <property type="protein sequence ID" value="CAD8614799.1"/>
    <property type="molecule type" value="Transcribed_RNA"/>
</dbReference>
<reference evidence="2" key="1">
    <citation type="submission" date="2021-01" db="EMBL/GenBank/DDBJ databases">
        <authorList>
            <person name="Corre E."/>
            <person name="Pelletier E."/>
            <person name="Niang G."/>
            <person name="Scheremetjew M."/>
            <person name="Finn R."/>
            <person name="Kale V."/>
            <person name="Holt S."/>
            <person name="Cochrane G."/>
            <person name="Meng A."/>
            <person name="Brown T."/>
            <person name="Cohen L."/>
        </authorList>
    </citation>
    <scope>NUCLEOTIDE SEQUENCE</scope>
    <source>
        <strain evidence="2">PLY182g</strain>
    </source>
</reference>
<protein>
    <submittedName>
        <fullName evidence="2">Uncharacterized protein</fullName>
    </submittedName>
</protein>
<organism evidence="2">
    <name type="scientific">Coccolithus braarudii</name>
    <dbReference type="NCBI Taxonomy" id="221442"/>
    <lineage>
        <taxon>Eukaryota</taxon>
        <taxon>Haptista</taxon>
        <taxon>Haptophyta</taxon>
        <taxon>Prymnesiophyceae</taxon>
        <taxon>Coccolithales</taxon>
        <taxon>Coccolithaceae</taxon>
        <taxon>Coccolithus</taxon>
    </lineage>
</organism>
<accession>A0A7S0LJY6</accession>
<sequence length="160" mass="17358">MLAAANTLSRCAARNSHVNDFGDVCYASGSRTRSRYNTTAPHDLMVIHRSRAPFGLLLAHIMPAGKPALNPDVNPAVKMVANGMTRRNAWLACGRPNGEKGIQTIGQRGRALKRARLEESVAEPAAELPVVATPAAEQSGPTKRRKVYSNAKQTEHLNRH</sequence>
<name>A0A7S0LJY6_9EUKA</name>
<evidence type="ECO:0000313" key="2">
    <source>
        <dbReference type="EMBL" id="CAD8614799.1"/>
    </source>
</evidence>